<evidence type="ECO:0000259" key="2">
    <source>
        <dbReference type="PROSITE" id="PS50213"/>
    </source>
</evidence>
<evidence type="ECO:0000313" key="4">
    <source>
        <dbReference type="Proteomes" id="UP000075714"/>
    </source>
</evidence>
<protein>
    <recommendedName>
        <fullName evidence="2">FAS1 domain-containing protein</fullName>
    </recommendedName>
</protein>
<organism evidence="3 4">
    <name type="scientific">Gonium pectorale</name>
    <name type="common">Green alga</name>
    <dbReference type="NCBI Taxonomy" id="33097"/>
    <lineage>
        <taxon>Eukaryota</taxon>
        <taxon>Viridiplantae</taxon>
        <taxon>Chlorophyta</taxon>
        <taxon>core chlorophytes</taxon>
        <taxon>Chlorophyceae</taxon>
        <taxon>CS clade</taxon>
        <taxon>Chlamydomonadales</taxon>
        <taxon>Volvocaceae</taxon>
        <taxon>Gonium</taxon>
    </lineage>
</organism>
<dbReference type="InterPro" id="IPR036378">
    <property type="entry name" value="FAS1_dom_sf"/>
</dbReference>
<feature type="domain" description="FAS1" evidence="2">
    <location>
        <begin position="503"/>
        <end position="650"/>
    </location>
</feature>
<proteinExistence type="predicted"/>
<dbReference type="OrthoDB" id="540756at2759"/>
<dbReference type="PANTHER" id="PTHR10900">
    <property type="entry name" value="PERIOSTIN-RELATED"/>
    <property type="match status" value="1"/>
</dbReference>
<feature type="compositionally biased region" description="Low complexity" evidence="1">
    <location>
        <begin position="357"/>
        <end position="374"/>
    </location>
</feature>
<feature type="domain" description="FAS1" evidence="2">
    <location>
        <begin position="11"/>
        <end position="155"/>
    </location>
</feature>
<dbReference type="InterPro" id="IPR000782">
    <property type="entry name" value="FAS1_domain"/>
</dbReference>
<dbReference type="InterPro" id="IPR050904">
    <property type="entry name" value="Adhesion/Biosynth-related"/>
</dbReference>
<dbReference type="PROSITE" id="PS50213">
    <property type="entry name" value="FAS1"/>
    <property type="match status" value="2"/>
</dbReference>
<sequence length="652" mass="67905">MAGASAVPRIKNVVMNRLALVALVGTLLCMAALRRLAPFGKYLSDPNLVATFMVPNDEAFRLYLRVLGLDAAGLLALDDRLLAYLLTYHVVSDAAVTKGSLSARQVVASELPGYNFTVTKSGNDVFIATPGSRSKVVQADLRAGKGIVHVIDRVLVPFDLFNAPYIPLYENMMLALATYDLEMLALALNDTLGKEALIYDDVQGTFFAPTNEAFDQLGQALSAKADPATVRAALEALDADPSFQTALIGDHAFLGQTLLAADLASRGSITVGLQPTLYTQPNAPKLLVRADPRTGALTVSDFTSAHIINPNILVGRAGRLVLHIVDGVLMTAHTAAMLNLTTGAAAPSGADGGGNSTGPSPSPSTSPSTSPAGSNDTVYPGLMEAFGREQDLGPLMTLSAQAGLTTSLVSVSSPITIFAPTPAAFSALFAYLTSISPELIAKATSMAADIIGDHVHIGTRFLAADLTDGLAIPVGLDPRAYASRPGAAVVISVNATGTYVAHDLSQAAAMRASGQTTTLLALYETASKSSVGIFLNQFLAQPYTLFAPTDEAFNAYFAATGTTLAAVSADPFKMGGLLLPHLVLSQAIPFDQLTNGRTLEAGHALLSLVPLTVRRSGDVVVIVAPKNSALITRSAIKAGSAQIHVVDTVLRN</sequence>
<evidence type="ECO:0000313" key="3">
    <source>
        <dbReference type="EMBL" id="KXZ52272.1"/>
    </source>
</evidence>
<comment type="caution">
    <text evidence="3">The sequence shown here is derived from an EMBL/GenBank/DDBJ whole genome shotgun (WGS) entry which is preliminary data.</text>
</comment>
<dbReference type="SMART" id="SM00554">
    <property type="entry name" value="FAS1"/>
    <property type="match status" value="3"/>
</dbReference>
<gene>
    <name evidence="3" type="ORF">GPECTOR_10g903</name>
</gene>
<accession>A0A150GR97</accession>
<dbReference type="PANTHER" id="PTHR10900:SF77">
    <property type="entry name" value="FI19380P1"/>
    <property type="match status" value="1"/>
</dbReference>
<dbReference type="SUPFAM" id="SSF82153">
    <property type="entry name" value="FAS1 domain"/>
    <property type="match status" value="4"/>
</dbReference>
<dbReference type="GO" id="GO:0005615">
    <property type="term" value="C:extracellular space"/>
    <property type="evidence" value="ECO:0007669"/>
    <property type="project" value="TreeGrafter"/>
</dbReference>
<dbReference type="STRING" id="33097.A0A150GR97"/>
<evidence type="ECO:0000256" key="1">
    <source>
        <dbReference type="SAM" id="MobiDB-lite"/>
    </source>
</evidence>
<dbReference type="Gene3D" id="2.30.180.10">
    <property type="entry name" value="FAS1 domain"/>
    <property type="match status" value="4"/>
</dbReference>
<feature type="region of interest" description="Disordered" evidence="1">
    <location>
        <begin position="348"/>
        <end position="380"/>
    </location>
</feature>
<dbReference type="AlphaFoldDB" id="A0A150GR97"/>
<reference evidence="4" key="1">
    <citation type="journal article" date="2016" name="Nat. Commun.">
        <title>The Gonium pectorale genome demonstrates co-option of cell cycle regulation during the evolution of multicellularity.</title>
        <authorList>
            <person name="Hanschen E.R."/>
            <person name="Marriage T.N."/>
            <person name="Ferris P.J."/>
            <person name="Hamaji T."/>
            <person name="Toyoda A."/>
            <person name="Fujiyama A."/>
            <person name="Neme R."/>
            <person name="Noguchi H."/>
            <person name="Minakuchi Y."/>
            <person name="Suzuki M."/>
            <person name="Kawai-Toyooka H."/>
            <person name="Smith D.R."/>
            <person name="Sparks H."/>
            <person name="Anderson J."/>
            <person name="Bakaric R."/>
            <person name="Luria V."/>
            <person name="Karger A."/>
            <person name="Kirschner M.W."/>
            <person name="Durand P.M."/>
            <person name="Michod R.E."/>
            <person name="Nozaki H."/>
            <person name="Olson B.J."/>
        </authorList>
    </citation>
    <scope>NUCLEOTIDE SEQUENCE [LARGE SCALE GENOMIC DNA]</scope>
    <source>
        <strain evidence="4">NIES-2863</strain>
    </source>
</reference>
<dbReference type="Pfam" id="PF02469">
    <property type="entry name" value="Fasciclin"/>
    <property type="match status" value="3"/>
</dbReference>
<keyword evidence="4" id="KW-1185">Reference proteome</keyword>
<dbReference type="Proteomes" id="UP000075714">
    <property type="component" value="Unassembled WGS sequence"/>
</dbReference>
<dbReference type="EMBL" id="LSYV01000011">
    <property type="protein sequence ID" value="KXZ52272.1"/>
    <property type="molecule type" value="Genomic_DNA"/>
</dbReference>
<name>A0A150GR97_GONPE</name>